<dbReference type="InterPro" id="IPR050600">
    <property type="entry name" value="SETD3_SETD6_MTase"/>
</dbReference>
<dbReference type="SUPFAM" id="SSF82199">
    <property type="entry name" value="SET domain"/>
    <property type="match status" value="1"/>
</dbReference>
<protein>
    <submittedName>
        <fullName evidence="3">SET domain-containing protein</fullName>
    </submittedName>
</protein>
<dbReference type="InterPro" id="IPR046341">
    <property type="entry name" value="SET_dom_sf"/>
</dbReference>
<accession>A0A0N5BW55</accession>
<dbReference type="GO" id="GO:0016279">
    <property type="term" value="F:protein-lysine N-methyltransferase activity"/>
    <property type="evidence" value="ECO:0007669"/>
    <property type="project" value="InterPro"/>
</dbReference>
<dbReference type="Proteomes" id="UP000046392">
    <property type="component" value="Unplaced"/>
</dbReference>
<dbReference type="PANTHER" id="PTHR13271">
    <property type="entry name" value="UNCHARACTERIZED PUTATIVE METHYLTRANSFERASE"/>
    <property type="match status" value="1"/>
</dbReference>
<organism evidence="2 3">
    <name type="scientific">Strongyloides papillosus</name>
    <name type="common">Intestinal threadworm</name>
    <dbReference type="NCBI Taxonomy" id="174720"/>
    <lineage>
        <taxon>Eukaryota</taxon>
        <taxon>Metazoa</taxon>
        <taxon>Ecdysozoa</taxon>
        <taxon>Nematoda</taxon>
        <taxon>Chromadorea</taxon>
        <taxon>Rhabditida</taxon>
        <taxon>Tylenchina</taxon>
        <taxon>Panagrolaimomorpha</taxon>
        <taxon>Strongyloidoidea</taxon>
        <taxon>Strongyloididae</taxon>
        <taxon>Strongyloides</taxon>
    </lineage>
</organism>
<reference evidence="3" key="1">
    <citation type="submission" date="2017-02" db="UniProtKB">
        <authorList>
            <consortium name="WormBaseParasite"/>
        </authorList>
    </citation>
    <scope>IDENTIFICATION</scope>
</reference>
<evidence type="ECO:0000259" key="1">
    <source>
        <dbReference type="PROSITE" id="PS50280"/>
    </source>
</evidence>
<dbReference type="Pfam" id="PF00856">
    <property type="entry name" value="SET"/>
    <property type="match status" value="1"/>
</dbReference>
<proteinExistence type="predicted"/>
<dbReference type="Gene3D" id="3.90.1410.10">
    <property type="entry name" value="set domain protein methyltransferase, domain 1"/>
    <property type="match status" value="1"/>
</dbReference>
<dbReference type="PANTHER" id="PTHR13271:SF151">
    <property type="entry name" value="SET DOMAIN-CONTAINING PROTEIN 4"/>
    <property type="match status" value="1"/>
</dbReference>
<name>A0A0N5BW55_STREA</name>
<dbReference type="AlphaFoldDB" id="A0A0N5BW55"/>
<dbReference type="CDD" id="cd19177">
    <property type="entry name" value="SET_SETD4"/>
    <property type="match status" value="1"/>
</dbReference>
<dbReference type="WBParaSite" id="SPAL_0001005800.1">
    <property type="protein sequence ID" value="SPAL_0001005800.1"/>
    <property type="gene ID" value="SPAL_0001005800"/>
</dbReference>
<evidence type="ECO:0000313" key="3">
    <source>
        <dbReference type="WBParaSite" id="SPAL_0001005800.1"/>
    </source>
</evidence>
<dbReference type="PROSITE" id="PS50280">
    <property type="entry name" value="SET"/>
    <property type="match status" value="1"/>
</dbReference>
<evidence type="ECO:0000313" key="2">
    <source>
        <dbReference type="Proteomes" id="UP000046392"/>
    </source>
</evidence>
<feature type="domain" description="SET" evidence="1">
    <location>
        <begin position="19"/>
        <end position="240"/>
    </location>
</feature>
<sequence length="405" mass="47372">MEYPHQILIENFKKWLIDNGVQFGDYELRYDGENIGYSIYTNRCFRENENVINIPDSILITAGKIVGIKKYRDICMSCKLKPLHLLVLFFALESKDPNSKFKPYIDILPKMFNTPIISMPDLNPDFLPIQTREFWFSQQKELTEIEEIFSNINECQHFDRSHLIWAWQIVNTRCIYVENKEHELLDNNDGDTIAVIPLVDMLNHSCNANTIASHFPRISRYCISATRGIPEGQQVYVCYGGHDNGRLWIEYGFTLPNNIHNKLKISHDLLFVLLDKLKVKVSSGQKKAILDANFPFTLFASDIEPTYSIRANIRLCLLEPNLLINWRKSLNNIDDNAAEKYIDKEDDILKQLFKLLINLFLSKAEKVSDDLKWLWVDNIKIIEHFLINWETKKNNISSDFKLNPY</sequence>
<keyword evidence="2" id="KW-1185">Reference proteome</keyword>
<dbReference type="InterPro" id="IPR044429">
    <property type="entry name" value="SETD4_SET"/>
</dbReference>
<dbReference type="InterPro" id="IPR001214">
    <property type="entry name" value="SET_dom"/>
</dbReference>
<dbReference type="STRING" id="174720.A0A0N5BW55"/>